<evidence type="ECO:0000256" key="1">
    <source>
        <dbReference type="SAM" id="MobiDB-lite"/>
    </source>
</evidence>
<evidence type="ECO:0000313" key="3">
    <source>
        <dbReference type="Proteomes" id="UP000008698"/>
    </source>
</evidence>
<proteinExistence type="predicted"/>
<keyword evidence="3" id="KW-1185">Reference proteome</keyword>
<sequence>MSWTHGLRVHSNREEDPSPRNSNRGRGTSGLFSCVPSRAQTSDWPGSTLFALEIANRAGGRAGRNHCISGGTGAFWRRMPGVLALTLVHVSAKSQRESVWVPFWVPFSVRNRVRVSGPPRPTPFPYPRRSYERSQASNTACKLTQGSEKCPDAEWNFPMKVQDRYALRRAQGAGRQMIDLHEWARCAGAGSALCSSNGFRTIEGRSASSQLSRAVRGRRKFQGFEKQVGQDMQDSGRIGQASASKHGQTGCHEPGCHEPGCHELGSMEPEKKPYRWFI</sequence>
<dbReference type="GeneID" id="9531462"/>
<accession>C9SLA8</accession>
<dbReference type="Proteomes" id="UP000008698">
    <property type="component" value="Unassembled WGS sequence"/>
</dbReference>
<dbReference type="HOGENOM" id="CLU_1001844_0_0_1"/>
<evidence type="ECO:0000313" key="2">
    <source>
        <dbReference type="EMBL" id="EEY19476.1"/>
    </source>
</evidence>
<dbReference type="KEGG" id="val:VDBG_05585"/>
<organism evidence="3">
    <name type="scientific">Verticillium alfalfae (strain VaMs.102 / ATCC MYA-4576 / FGSC 10136)</name>
    <name type="common">Verticillium wilt of alfalfa</name>
    <name type="synonym">Verticillium albo-atrum</name>
    <dbReference type="NCBI Taxonomy" id="526221"/>
    <lineage>
        <taxon>Eukaryota</taxon>
        <taxon>Fungi</taxon>
        <taxon>Dikarya</taxon>
        <taxon>Ascomycota</taxon>
        <taxon>Pezizomycotina</taxon>
        <taxon>Sordariomycetes</taxon>
        <taxon>Hypocreomycetidae</taxon>
        <taxon>Glomerellales</taxon>
        <taxon>Plectosphaerellaceae</taxon>
        <taxon>Verticillium</taxon>
    </lineage>
</organism>
<dbReference type="AlphaFoldDB" id="C9SLA8"/>
<gene>
    <name evidence="2" type="ORF">VDBG_05585</name>
</gene>
<dbReference type="RefSeq" id="XP_003004472.1">
    <property type="nucleotide sequence ID" value="XM_003004426.1"/>
</dbReference>
<reference evidence="3" key="1">
    <citation type="journal article" date="2011" name="PLoS Pathog.">
        <title>Comparative genomics yields insights into niche adaptation of plant vascular wilt pathogens.</title>
        <authorList>
            <person name="Klosterman S.J."/>
            <person name="Subbarao K.V."/>
            <person name="Kang S."/>
            <person name="Veronese P."/>
            <person name="Gold S.E."/>
            <person name="Thomma B.P.H.J."/>
            <person name="Chen Z."/>
            <person name="Henrissat B."/>
            <person name="Lee Y.-H."/>
            <person name="Park J."/>
            <person name="Garcia-Pedrajas M.D."/>
            <person name="Barbara D.J."/>
            <person name="Anchieta A."/>
            <person name="de Jonge R."/>
            <person name="Santhanam P."/>
            <person name="Maruthachalam K."/>
            <person name="Atallah Z."/>
            <person name="Amyotte S.G."/>
            <person name="Paz Z."/>
            <person name="Inderbitzin P."/>
            <person name="Hayes R.J."/>
            <person name="Heiman D.I."/>
            <person name="Young S."/>
            <person name="Zeng Q."/>
            <person name="Engels R."/>
            <person name="Galagan J."/>
            <person name="Cuomo C.A."/>
            <person name="Dobinson K.F."/>
            <person name="Ma L.-J."/>
        </authorList>
    </citation>
    <scope>NUCLEOTIDE SEQUENCE [LARGE SCALE GENOMIC DNA]</scope>
    <source>
        <strain evidence="3">VaMs.102 / ATCC MYA-4576 / FGSC 10136</strain>
    </source>
</reference>
<protein>
    <submittedName>
        <fullName evidence="2">Predicted protein</fullName>
    </submittedName>
</protein>
<feature type="region of interest" description="Disordered" evidence="1">
    <location>
        <begin position="1"/>
        <end position="32"/>
    </location>
</feature>
<dbReference type="EMBL" id="DS985219">
    <property type="protein sequence ID" value="EEY19476.1"/>
    <property type="molecule type" value="Genomic_DNA"/>
</dbReference>
<feature type="region of interest" description="Disordered" evidence="1">
    <location>
        <begin position="227"/>
        <end position="252"/>
    </location>
</feature>
<name>C9SLA8_VERA1</name>